<evidence type="ECO:0000256" key="5">
    <source>
        <dbReference type="SAM" id="Phobius"/>
    </source>
</evidence>
<proteinExistence type="predicted"/>
<evidence type="ECO:0000256" key="4">
    <source>
        <dbReference type="ARBA" id="ARBA00023136"/>
    </source>
</evidence>
<feature type="transmembrane region" description="Helical" evidence="5">
    <location>
        <begin position="21"/>
        <end position="39"/>
    </location>
</feature>
<dbReference type="AlphaFoldDB" id="M5GCX0"/>
<dbReference type="STRING" id="1858805.M5GCX0"/>
<keyword evidence="4 5" id="KW-0472">Membrane</keyword>
<dbReference type="RefSeq" id="XP_040628915.1">
    <property type="nucleotide sequence ID" value="XM_040768522.1"/>
</dbReference>
<dbReference type="HOGENOM" id="CLU_050573_3_0_1"/>
<dbReference type="OMA" id="IEWIVAF"/>
<reference evidence="7 8" key="1">
    <citation type="journal article" date="2012" name="Science">
        <title>The Paleozoic origin of enzymatic lignin decomposition reconstructed from 31 fungal genomes.</title>
        <authorList>
            <person name="Floudas D."/>
            <person name="Binder M."/>
            <person name="Riley R."/>
            <person name="Barry K."/>
            <person name="Blanchette R.A."/>
            <person name="Henrissat B."/>
            <person name="Martinez A.T."/>
            <person name="Otillar R."/>
            <person name="Spatafora J.W."/>
            <person name="Yadav J.S."/>
            <person name="Aerts A."/>
            <person name="Benoit I."/>
            <person name="Boyd A."/>
            <person name="Carlson A."/>
            <person name="Copeland A."/>
            <person name="Coutinho P.M."/>
            <person name="de Vries R.P."/>
            <person name="Ferreira P."/>
            <person name="Findley K."/>
            <person name="Foster B."/>
            <person name="Gaskell J."/>
            <person name="Glotzer D."/>
            <person name="Gorecki P."/>
            <person name="Heitman J."/>
            <person name="Hesse C."/>
            <person name="Hori C."/>
            <person name="Igarashi K."/>
            <person name="Jurgens J.A."/>
            <person name="Kallen N."/>
            <person name="Kersten P."/>
            <person name="Kohler A."/>
            <person name="Kuees U."/>
            <person name="Kumar T.K.A."/>
            <person name="Kuo A."/>
            <person name="LaButti K."/>
            <person name="Larrondo L.F."/>
            <person name="Lindquist E."/>
            <person name="Ling A."/>
            <person name="Lombard V."/>
            <person name="Lucas S."/>
            <person name="Lundell T."/>
            <person name="Martin R."/>
            <person name="McLaughlin D.J."/>
            <person name="Morgenstern I."/>
            <person name="Morin E."/>
            <person name="Murat C."/>
            <person name="Nagy L.G."/>
            <person name="Nolan M."/>
            <person name="Ohm R.A."/>
            <person name="Patyshakuliyeva A."/>
            <person name="Rokas A."/>
            <person name="Ruiz-Duenas F.J."/>
            <person name="Sabat G."/>
            <person name="Salamov A."/>
            <person name="Samejima M."/>
            <person name="Schmutz J."/>
            <person name="Slot J.C."/>
            <person name="St John F."/>
            <person name="Stenlid J."/>
            <person name="Sun H."/>
            <person name="Sun S."/>
            <person name="Syed K."/>
            <person name="Tsang A."/>
            <person name="Wiebenga A."/>
            <person name="Young D."/>
            <person name="Pisabarro A."/>
            <person name="Eastwood D.C."/>
            <person name="Martin F."/>
            <person name="Cullen D."/>
            <person name="Grigoriev I.V."/>
            <person name="Hibbett D.S."/>
        </authorList>
    </citation>
    <scope>NUCLEOTIDE SEQUENCE [LARGE SCALE GENOMIC DNA]</scope>
    <source>
        <strain evidence="7 8">DJM-731 SS1</strain>
    </source>
</reference>
<feature type="transmembrane region" description="Helical" evidence="5">
    <location>
        <begin position="105"/>
        <end position="127"/>
    </location>
</feature>
<evidence type="ECO:0000256" key="3">
    <source>
        <dbReference type="ARBA" id="ARBA00022989"/>
    </source>
</evidence>
<dbReference type="InterPro" id="IPR050911">
    <property type="entry name" value="DRAM/TMEM150_Autophagy_Mod"/>
</dbReference>
<dbReference type="EMBL" id="JH795863">
    <property type="protein sequence ID" value="EJU02018.1"/>
    <property type="molecule type" value="Genomic_DNA"/>
</dbReference>
<evidence type="ECO:0000313" key="7">
    <source>
        <dbReference type="EMBL" id="EJU02018.1"/>
    </source>
</evidence>
<dbReference type="OrthoDB" id="10032492at2759"/>
<dbReference type="PANTHER" id="PTHR21324">
    <property type="entry name" value="FASTING-INDUCIBLE INTEGRAL MEMBRANE PROTEIN TM6P1-RELATED"/>
    <property type="match status" value="1"/>
</dbReference>
<organism evidence="7 8">
    <name type="scientific">Dacryopinax primogenitus (strain DJM 731)</name>
    <name type="common">Brown rot fungus</name>
    <dbReference type="NCBI Taxonomy" id="1858805"/>
    <lineage>
        <taxon>Eukaryota</taxon>
        <taxon>Fungi</taxon>
        <taxon>Dikarya</taxon>
        <taxon>Basidiomycota</taxon>
        <taxon>Agaricomycotina</taxon>
        <taxon>Dacrymycetes</taxon>
        <taxon>Dacrymycetales</taxon>
        <taxon>Dacrymycetaceae</taxon>
        <taxon>Dacryopinax</taxon>
    </lineage>
</organism>
<evidence type="ECO:0000256" key="1">
    <source>
        <dbReference type="ARBA" id="ARBA00004127"/>
    </source>
</evidence>
<dbReference type="Pfam" id="PF10277">
    <property type="entry name" value="Frag1"/>
    <property type="match status" value="1"/>
</dbReference>
<name>M5GCX0_DACPD</name>
<feature type="transmembrane region" description="Helical" evidence="5">
    <location>
        <begin position="59"/>
        <end position="85"/>
    </location>
</feature>
<evidence type="ECO:0000256" key="2">
    <source>
        <dbReference type="ARBA" id="ARBA00022692"/>
    </source>
</evidence>
<feature type="transmembrane region" description="Helical" evidence="5">
    <location>
        <begin position="181"/>
        <end position="203"/>
    </location>
</feature>
<dbReference type="Proteomes" id="UP000030653">
    <property type="component" value="Unassembled WGS sequence"/>
</dbReference>
<dbReference type="GeneID" id="63683584"/>
<feature type="transmembrane region" description="Helical" evidence="5">
    <location>
        <begin position="209"/>
        <end position="229"/>
    </location>
</feature>
<dbReference type="PANTHER" id="PTHR21324:SF2">
    <property type="entry name" value="EG:22E5.9 PROTEIN"/>
    <property type="match status" value="1"/>
</dbReference>
<evidence type="ECO:0000313" key="8">
    <source>
        <dbReference type="Proteomes" id="UP000030653"/>
    </source>
</evidence>
<keyword evidence="8" id="KW-1185">Reference proteome</keyword>
<feature type="domain" description="CWH43-like N-terminal" evidence="6">
    <location>
        <begin position="17"/>
        <end position="231"/>
    </location>
</feature>
<keyword evidence="2 5" id="KW-0812">Transmembrane</keyword>
<dbReference type="InterPro" id="IPR019402">
    <property type="entry name" value="CWH43_N"/>
</dbReference>
<dbReference type="GO" id="GO:0005886">
    <property type="term" value="C:plasma membrane"/>
    <property type="evidence" value="ECO:0007669"/>
    <property type="project" value="TreeGrafter"/>
</dbReference>
<feature type="transmembrane region" description="Helical" evidence="5">
    <location>
        <begin position="139"/>
        <end position="160"/>
    </location>
</feature>
<comment type="subcellular location">
    <subcellularLocation>
        <location evidence="1">Endomembrane system</location>
        <topology evidence="1">Multi-pass membrane protein</topology>
    </subcellularLocation>
</comment>
<evidence type="ECO:0000259" key="6">
    <source>
        <dbReference type="Pfam" id="PF10277"/>
    </source>
</evidence>
<gene>
    <name evidence="7" type="ORF">DACRYDRAFT_107739</name>
</gene>
<protein>
    <recommendedName>
        <fullName evidence="6">CWH43-like N-terminal domain-containing protein</fullName>
    </recommendedName>
</protein>
<dbReference type="GO" id="GO:0012505">
    <property type="term" value="C:endomembrane system"/>
    <property type="evidence" value="ECO:0007669"/>
    <property type="project" value="UniProtKB-SubCell"/>
</dbReference>
<keyword evidence="3 5" id="KW-1133">Transmembrane helix</keyword>
<sequence>MPLPRRLSKVRIHFHPSWVPVIPIIAWFVTLWALLGWWLNSGRPKLPSMEESIAYISDIGATFLKPLFIVGCIITGLGFFATLLVDALLRRAGILERAGRRRVRWISYASIASSAVGAIGLIFLSGFDTLRCPTEHDAFLLVFMVGVIFSAIFTILEYAFLLRSPQVHRTRLLEASFYGKILVFLVELGLAIAFGICLNTNNLYNTGAIIEWIVAFVFEFYLVTFWMDLHPANAVIERECGDVEARVVDPTMTGTAGAGRTLVAPRFSHPRGIGAPAVTAAPAGAPPMASVAPAPAHANATTLQADGVPSYPTPTATIPARSAGTLEPPRVTIPRLAAHKPAQAAIPVRA</sequence>
<accession>M5GCX0</accession>